<keyword evidence="4" id="KW-1185">Reference proteome</keyword>
<evidence type="ECO:0008006" key="5">
    <source>
        <dbReference type="Google" id="ProtNLM"/>
    </source>
</evidence>
<keyword evidence="2" id="KW-0812">Transmembrane</keyword>
<keyword evidence="2" id="KW-0472">Membrane</keyword>
<dbReference type="OrthoDB" id="3692660at2759"/>
<accession>A0A6A5ZRG7</accession>
<dbReference type="AlphaFoldDB" id="A0A6A5ZRG7"/>
<feature type="transmembrane region" description="Helical" evidence="2">
    <location>
        <begin position="119"/>
        <end position="144"/>
    </location>
</feature>
<evidence type="ECO:0000313" key="3">
    <source>
        <dbReference type="EMBL" id="KAF2121463.1"/>
    </source>
</evidence>
<reference evidence="3" key="1">
    <citation type="journal article" date="2020" name="Stud. Mycol.">
        <title>101 Dothideomycetes genomes: a test case for predicting lifestyles and emergence of pathogens.</title>
        <authorList>
            <person name="Haridas S."/>
            <person name="Albert R."/>
            <person name="Binder M."/>
            <person name="Bloem J."/>
            <person name="Labutti K."/>
            <person name="Salamov A."/>
            <person name="Andreopoulos B."/>
            <person name="Baker S."/>
            <person name="Barry K."/>
            <person name="Bills G."/>
            <person name="Bluhm B."/>
            <person name="Cannon C."/>
            <person name="Castanera R."/>
            <person name="Culley D."/>
            <person name="Daum C."/>
            <person name="Ezra D."/>
            <person name="Gonzalez J."/>
            <person name="Henrissat B."/>
            <person name="Kuo A."/>
            <person name="Liang C."/>
            <person name="Lipzen A."/>
            <person name="Lutzoni F."/>
            <person name="Magnuson J."/>
            <person name="Mondo S."/>
            <person name="Nolan M."/>
            <person name="Ohm R."/>
            <person name="Pangilinan J."/>
            <person name="Park H.-J."/>
            <person name="Ramirez L."/>
            <person name="Alfaro M."/>
            <person name="Sun H."/>
            <person name="Tritt A."/>
            <person name="Yoshinaga Y."/>
            <person name="Zwiers L.-H."/>
            <person name="Turgeon B."/>
            <person name="Goodwin S."/>
            <person name="Spatafora J."/>
            <person name="Crous P."/>
            <person name="Grigoriev I."/>
        </authorList>
    </citation>
    <scope>NUCLEOTIDE SEQUENCE</scope>
    <source>
        <strain evidence="3">CBS 627.86</strain>
    </source>
</reference>
<evidence type="ECO:0000256" key="2">
    <source>
        <dbReference type="SAM" id="Phobius"/>
    </source>
</evidence>
<organism evidence="3 4">
    <name type="scientific">Lophiotrema nucula</name>
    <dbReference type="NCBI Taxonomy" id="690887"/>
    <lineage>
        <taxon>Eukaryota</taxon>
        <taxon>Fungi</taxon>
        <taxon>Dikarya</taxon>
        <taxon>Ascomycota</taxon>
        <taxon>Pezizomycotina</taxon>
        <taxon>Dothideomycetes</taxon>
        <taxon>Pleosporomycetidae</taxon>
        <taxon>Pleosporales</taxon>
        <taxon>Lophiotremataceae</taxon>
        <taxon>Lophiotrema</taxon>
    </lineage>
</organism>
<dbReference type="Proteomes" id="UP000799770">
    <property type="component" value="Unassembled WGS sequence"/>
</dbReference>
<feature type="region of interest" description="Disordered" evidence="1">
    <location>
        <begin position="1"/>
        <end position="67"/>
    </location>
</feature>
<evidence type="ECO:0000256" key="1">
    <source>
        <dbReference type="SAM" id="MobiDB-lite"/>
    </source>
</evidence>
<dbReference type="EMBL" id="ML977312">
    <property type="protein sequence ID" value="KAF2121463.1"/>
    <property type="molecule type" value="Genomic_DNA"/>
</dbReference>
<gene>
    <name evidence="3" type="ORF">BDV96DRAFT_640855</name>
</gene>
<proteinExistence type="predicted"/>
<sequence>MSGQTLPNVNVIRDTPTSPGHTLHREYTAPPIPRQTENAPEVDLSNRDEEGLQVDENGPYPKPTTDEARMEQKQAWTADSGPQTVNDAGLEHIGNVELQKGITTGARPKKTCGMPRRTFLIVAVVVLIVVVAAAVGGGVGGYYANKNKKDSPVTSGTTGMAALPCSDDNVNDLSNPYLATGATFTITCHRGVPGSGDKQGRPIVNIAQFIHYDFKSCMDECAANTKCMGAVYGANLTAMVQDGDPGANCLLKNGTWEATASRIAWMASGVKE</sequence>
<evidence type="ECO:0000313" key="4">
    <source>
        <dbReference type="Proteomes" id="UP000799770"/>
    </source>
</evidence>
<name>A0A6A5ZRG7_9PLEO</name>
<protein>
    <recommendedName>
        <fullName evidence="5">Apple domain-containing protein</fullName>
    </recommendedName>
</protein>
<keyword evidence="2" id="KW-1133">Transmembrane helix</keyword>